<reference evidence="1 2" key="1">
    <citation type="journal article" date="2021" name="Int. J. Syst. Evol. Microbiol.">
        <title>Reticulibacter mediterranei gen. nov., sp. nov., within the new family Reticulibacteraceae fam. nov., and Ktedonospora formicarum gen. nov., sp. nov., Ktedonobacter robiniae sp. nov., Dictyobacter formicarum sp. nov. and Dictyobacter arantiisoli sp. nov., belonging to the class Ktedonobacteria.</title>
        <authorList>
            <person name="Yabe S."/>
            <person name="Zheng Y."/>
            <person name="Wang C.M."/>
            <person name="Sakai Y."/>
            <person name="Abe K."/>
            <person name="Yokota A."/>
            <person name="Donadio S."/>
            <person name="Cavaletti L."/>
            <person name="Monciardini P."/>
        </authorList>
    </citation>
    <scope>NUCLEOTIDE SEQUENCE [LARGE SCALE GENOMIC DNA]</scope>
    <source>
        <strain evidence="1 2">SOSP1-9</strain>
    </source>
</reference>
<organism evidence="1 2">
    <name type="scientific">Dictyobacter formicarum</name>
    <dbReference type="NCBI Taxonomy" id="2778368"/>
    <lineage>
        <taxon>Bacteria</taxon>
        <taxon>Bacillati</taxon>
        <taxon>Chloroflexota</taxon>
        <taxon>Ktedonobacteria</taxon>
        <taxon>Ktedonobacterales</taxon>
        <taxon>Dictyobacteraceae</taxon>
        <taxon>Dictyobacter</taxon>
    </lineage>
</organism>
<dbReference type="InterPro" id="IPR043129">
    <property type="entry name" value="ATPase_NBD"/>
</dbReference>
<protein>
    <recommendedName>
        <fullName evidence="3">Gcp-like domain-containing protein</fullName>
    </recommendedName>
</protein>
<evidence type="ECO:0000313" key="2">
    <source>
        <dbReference type="Proteomes" id="UP000635565"/>
    </source>
</evidence>
<gene>
    <name evidence="1" type="ORF">KSZ_78450</name>
</gene>
<sequence>MLLLALDTSTRYASVALCSENELLSEYTWFSENNHSVDLLDRIQRIMAQRQISLQQLDAIGWR</sequence>
<dbReference type="EMBL" id="BNJJ01000047">
    <property type="protein sequence ID" value="GHO89839.1"/>
    <property type="molecule type" value="Genomic_DNA"/>
</dbReference>
<comment type="caution">
    <text evidence="1">The sequence shown here is derived from an EMBL/GenBank/DDBJ whole genome shotgun (WGS) entry which is preliminary data.</text>
</comment>
<dbReference type="RefSeq" id="WP_201367390.1">
    <property type="nucleotide sequence ID" value="NZ_BNJJ01000047.1"/>
</dbReference>
<name>A0ABQ3VVZ1_9CHLR</name>
<evidence type="ECO:0008006" key="3">
    <source>
        <dbReference type="Google" id="ProtNLM"/>
    </source>
</evidence>
<dbReference type="SUPFAM" id="SSF53067">
    <property type="entry name" value="Actin-like ATPase domain"/>
    <property type="match status" value="1"/>
</dbReference>
<evidence type="ECO:0000313" key="1">
    <source>
        <dbReference type="EMBL" id="GHO89839.1"/>
    </source>
</evidence>
<keyword evidence="2" id="KW-1185">Reference proteome</keyword>
<accession>A0ABQ3VVZ1</accession>
<dbReference type="Proteomes" id="UP000635565">
    <property type="component" value="Unassembled WGS sequence"/>
</dbReference>
<proteinExistence type="predicted"/>
<dbReference type="Gene3D" id="3.30.420.40">
    <property type="match status" value="1"/>
</dbReference>